<sequence length="256" mass="28315">MASLTDPVVLPPSPSPSERPPSSSPKKERSPVIKERRSLETPDVEEMARFAAKTVHHEYEEEKDSGPLERLPLFYTVHSIGNNTGITVEEAQEFEAHHKEPPGTLVMRVTMKALRIGHFDAHPGTMNAEEVKAAVSPDTKIEVKTPTPPNVGPPSPVHPIEAGEARSPGILASPARVEYLWDEDVLNLLRTSRLNLRNWPMTFPIVSESPASPARVTFPIVPRSPASPARGFIKAWFRIVLASNLHSTIARKWNCK</sequence>
<keyword evidence="3" id="KW-1185">Reference proteome</keyword>
<dbReference type="AlphaFoldDB" id="A0A4U5PE55"/>
<dbReference type="EMBL" id="AZBU02000002">
    <property type="protein sequence ID" value="TKR94563.1"/>
    <property type="molecule type" value="Genomic_DNA"/>
</dbReference>
<proteinExistence type="predicted"/>
<organism evidence="2 3">
    <name type="scientific">Steinernema carpocapsae</name>
    <name type="common">Entomopathogenic nematode</name>
    <dbReference type="NCBI Taxonomy" id="34508"/>
    <lineage>
        <taxon>Eukaryota</taxon>
        <taxon>Metazoa</taxon>
        <taxon>Ecdysozoa</taxon>
        <taxon>Nematoda</taxon>
        <taxon>Chromadorea</taxon>
        <taxon>Rhabditida</taxon>
        <taxon>Tylenchina</taxon>
        <taxon>Panagrolaimomorpha</taxon>
        <taxon>Strongyloidoidea</taxon>
        <taxon>Steinernematidae</taxon>
        <taxon>Steinernema</taxon>
    </lineage>
</organism>
<protein>
    <submittedName>
        <fullName evidence="2">Uncharacterized protein</fullName>
    </submittedName>
</protein>
<evidence type="ECO:0000313" key="2">
    <source>
        <dbReference type="EMBL" id="TKR94563.1"/>
    </source>
</evidence>
<feature type="compositionally biased region" description="Pro residues" evidence="1">
    <location>
        <begin position="9"/>
        <end position="23"/>
    </location>
</feature>
<reference evidence="2 3" key="1">
    <citation type="journal article" date="2015" name="Genome Biol.">
        <title>Comparative genomics of Steinernema reveals deeply conserved gene regulatory networks.</title>
        <authorList>
            <person name="Dillman A.R."/>
            <person name="Macchietto M."/>
            <person name="Porter C.F."/>
            <person name="Rogers A."/>
            <person name="Williams B."/>
            <person name="Antoshechkin I."/>
            <person name="Lee M.M."/>
            <person name="Goodwin Z."/>
            <person name="Lu X."/>
            <person name="Lewis E.E."/>
            <person name="Goodrich-Blair H."/>
            <person name="Stock S.P."/>
            <person name="Adams B.J."/>
            <person name="Sternberg P.W."/>
            <person name="Mortazavi A."/>
        </authorList>
    </citation>
    <scope>NUCLEOTIDE SEQUENCE [LARGE SCALE GENOMIC DNA]</scope>
    <source>
        <strain evidence="2 3">ALL</strain>
    </source>
</reference>
<feature type="compositionally biased region" description="Pro residues" evidence="1">
    <location>
        <begin position="146"/>
        <end position="157"/>
    </location>
</feature>
<feature type="compositionally biased region" description="Basic and acidic residues" evidence="1">
    <location>
        <begin position="25"/>
        <end position="40"/>
    </location>
</feature>
<accession>A0A4U5PE55</accession>
<dbReference type="Proteomes" id="UP000298663">
    <property type="component" value="Unassembled WGS sequence"/>
</dbReference>
<evidence type="ECO:0000313" key="3">
    <source>
        <dbReference type="Proteomes" id="UP000298663"/>
    </source>
</evidence>
<gene>
    <name evidence="2" type="ORF">L596_008830</name>
</gene>
<feature type="region of interest" description="Disordered" evidence="1">
    <location>
        <begin position="1"/>
        <end position="42"/>
    </location>
</feature>
<name>A0A4U5PE55_STECR</name>
<reference evidence="2 3" key="2">
    <citation type="journal article" date="2019" name="G3 (Bethesda)">
        <title>Hybrid Assembly of the Genome of the Entomopathogenic Nematode Steinernema carpocapsae Identifies the X-Chromosome.</title>
        <authorList>
            <person name="Serra L."/>
            <person name="Macchietto M."/>
            <person name="Macias-Munoz A."/>
            <person name="McGill C.J."/>
            <person name="Rodriguez I.M."/>
            <person name="Rodriguez B."/>
            <person name="Murad R."/>
            <person name="Mortazavi A."/>
        </authorList>
    </citation>
    <scope>NUCLEOTIDE SEQUENCE [LARGE SCALE GENOMIC DNA]</scope>
    <source>
        <strain evidence="2 3">ALL</strain>
    </source>
</reference>
<feature type="region of interest" description="Disordered" evidence="1">
    <location>
        <begin position="141"/>
        <end position="163"/>
    </location>
</feature>
<evidence type="ECO:0000256" key="1">
    <source>
        <dbReference type="SAM" id="MobiDB-lite"/>
    </source>
</evidence>
<comment type="caution">
    <text evidence="2">The sequence shown here is derived from an EMBL/GenBank/DDBJ whole genome shotgun (WGS) entry which is preliminary data.</text>
</comment>